<dbReference type="InterPro" id="IPR043733">
    <property type="entry name" value="DUF5677"/>
</dbReference>
<organism evidence="1 2">
    <name type="scientific">Aquabacterium soli</name>
    <dbReference type="NCBI Taxonomy" id="2493092"/>
    <lineage>
        <taxon>Bacteria</taxon>
        <taxon>Pseudomonadati</taxon>
        <taxon>Pseudomonadota</taxon>
        <taxon>Betaproteobacteria</taxon>
        <taxon>Burkholderiales</taxon>
        <taxon>Aquabacterium</taxon>
    </lineage>
</organism>
<proteinExistence type="predicted"/>
<evidence type="ECO:0000313" key="1">
    <source>
        <dbReference type="EMBL" id="RRR99066.1"/>
    </source>
</evidence>
<reference evidence="1 2" key="1">
    <citation type="submission" date="2018-12" db="EMBL/GenBank/DDBJ databases">
        <title>The whole draft genome of Aquabacterium sp. SJQ9.</title>
        <authorList>
            <person name="Sun L."/>
            <person name="Gao X."/>
            <person name="Chen W."/>
            <person name="Huang K."/>
        </authorList>
    </citation>
    <scope>NUCLEOTIDE SEQUENCE [LARGE SCALE GENOMIC DNA]</scope>
    <source>
        <strain evidence="1 2">SJQ9</strain>
    </source>
</reference>
<protein>
    <submittedName>
        <fullName evidence="1">Uncharacterized protein</fullName>
    </submittedName>
</protein>
<comment type="caution">
    <text evidence="1">The sequence shown here is derived from an EMBL/GenBank/DDBJ whole genome shotgun (WGS) entry which is preliminary data.</text>
</comment>
<dbReference type="AlphaFoldDB" id="A0A426UWR3"/>
<evidence type="ECO:0000313" key="2">
    <source>
        <dbReference type="Proteomes" id="UP000269265"/>
    </source>
</evidence>
<name>A0A426UWR3_9BURK</name>
<keyword evidence="2" id="KW-1185">Reference proteome</keyword>
<dbReference type="Proteomes" id="UP000269265">
    <property type="component" value="Unassembled WGS sequence"/>
</dbReference>
<sequence length="297" mass="32378">MDAKEELPLIDALRGLAMLQQEFLRLALFIASEGPANFDGELLTCSLPDAQRRVSTLLAMGAGQSVESLLRIAKQQGIPVRDAYPIARSAVESFINASYLLSEGDEVASRAIRYIDFAAWRHHNRRFGSGEYSIEVRSDPDPKSTIANKFPEFAGKGQGSWTNLDVPSRIRRVGELSGRKAGSRLLAAYGLVYSLSSEVIHGSPFGASYFYTAHVQDKSSVEAFRAGTVRQSEEILFAVLSASCGYLAAFFEHQSMLAPLAAVEKLFDRLIALNELPPSAFPTASSQPSENAPSQQQ</sequence>
<dbReference type="RefSeq" id="WP_125245665.1">
    <property type="nucleotide sequence ID" value="NZ_RSED01000057.1"/>
</dbReference>
<accession>A0A426UWR3</accession>
<gene>
    <name evidence="1" type="ORF">EIP75_23765</name>
</gene>
<dbReference type="Pfam" id="PF18928">
    <property type="entry name" value="DUF5677"/>
    <property type="match status" value="1"/>
</dbReference>
<dbReference type="EMBL" id="RSED01000057">
    <property type="protein sequence ID" value="RRR99066.1"/>
    <property type="molecule type" value="Genomic_DNA"/>
</dbReference>
<dbReference type="OrthoDB" id="9149679at2"/>